<feature type="transmembrane region" description="Helical" evidence="1">
    <location>
        <begin position="65"/>
        <end position="87"/>
    </location>
</feature>
<dbReference type="RefSeq" id="WP_091933449.1">
    <property type="nucleotide sequence ID" value="NZ_FOUJ01000001.1"/>
</dbReference>
<evidence type="ECO:0000313" key="3">
    <source>
        <dbReference type="Proteomes" id="UP000198535"/>
    </source>
</evidence>
<keyword evidence="1" id="KW-0812">Transmembrane</keyword>
<accession>A0A1I4PPF7</accession>
<name>A0A1I4PPF7_9EURY</name>
<dbReference type="STRING" id="487685.SAMN04488696_0808"/>
<evidence type="ECO:0000256" key="1">
    <source>
        <dbReference type="SAM" id="Phobius"/>
    </source>
</evidence>
<feature type="transmembrane region" description="Helical" evidence="1">
    <location>
        <begin position="36"/>
        <end position="59"/>
    </location>
</feature>
<evidence type="ECO:0000313" key="2">
    <source>
        <dbReference type="EMBL" id="SFM29648.1"/>
    </source>
</evidence>
<dbReference type="OrthoDB" id="125873at2157"/>
<dbReference type="EMBL" id="FOUJ01000001">
    <property type="protein sequence ID" value="SFM29648.1"/>
    <property type="molecule type" value="Genomic_DNA"/>
</dbReference>
<feature type="transmembrane region" description="Helical" evidence="1">
    <location>
        <begin position="99"/>
        <end position="116"/>
    </location>
</feature>
<gene>
    <name evidence="2" type="ORF">SAMN04488696_0808</name>
</gene>
<keyword evidence="1" id="KW-0472">Membrane</keyword>
<keyword evidence="3" id="KW-1185">Reference proteome</keyword>
<reference evidence="3" key="1">
    <citation type="submission" date="2016-10" db="EMBL/GenBank/DDBJ databases">
        <authorList>
            <person name="Varghese N."/>
            <person name="Submissions S."/>
        </authorList>
    </citation>
    <scope>NUCLEOTIDE SEQUENCE [LARGE SCALE GENOMIC DNA]</scope>
    <source>
        <strain evidence="3">Mob M</strain>
    </source>
</reference>
<proteinExistence type="predicted"/>
<protein>
    <submittedName>
        <fullName evidence="2">Uncharacterized protein</fullName>
    </submittedName>
</protein>
<keyword evidence="1" id="KW-1133">Transmembrane helix</keyword>
<sequence>MNIYLLLSGILLICLCILHIVFGERNYFQKKEQRSIAGYVPYHQMSVVLLLQGLGSAYSAFYFNYILPVFILMMVTCGLVVFVAICIKETETETIKASAPQFILFGIVIILLILGIY</sequence>
<feature type="transmembrane region" description="Helical" evidence="1">
    <location>
        <begin position="6"/>
        <end position="24"/>
    </location>
</feature>
<dbReference type="AlphaFoldDB" id="A0A1I4PPF7"/>
<dbReference type="Proteomes" id="UP000198535">
    <property type="component" value="Unassembled WGS sequence"/>
</dbReference>
<organism evidence="2 3">
    <name type="scientific">Methanolobus profundi</name>
    <dbReference type="NCBI Taxonomy" id="487685"/>
    <lineage>
        <taxon>Archaea</taxon>
        <taxon>Methanobacteriati</taxon>
        <taxon>Methanobacteriota</taxon>
        <taxon>Stenosarchaea group</taxon>
        <taxon>Methanomicrobia</taxon>
        <taxon>Methanosarcinales</taxon>
        <taxon>Methanosarcinaceae</taxon>
        <taxon>Methanolobus</taxon>
    </lineage>
</organism>